<dbReference type="InterPro" id="IPR011682">
    <property type="entry name" value="Glyco_hydro_38_C"/>
</dbReference>
<organism evidence="9">
    <name type="scientific">Oppiella nova</name>
    <dbReference type="NCBI Taxonomy" id="334625"/>
    <lineage>
        <taxon>Eukaryota</taxon>
        <taxon>Metazoa</taxon>
        <taxon>Ecdysozoa</taxon>
        <taxon>Arthropoda</taxon>
        <taxon>Chelicerata</taxon>
        <taxon>Arachnida</taxon>
        <taxon>Acari</taxon>
        <taxon>Acariformes</taxon>
        <taxon>Sarcoptiformes</taxon>
        <taxon>Oribatida</taxon>
        <taxon>Brachypylina</taxon>
        <taxon>Oppioidea</taxon>
        <taxon>Oppiidae</taxon>
        <taxon>Oppiella</taxon>
    </lineage>
</organism>
<dbReference type="GO" id="GO:0005764">
    <property type="term" value="C:lysosome"/>
    <property type="evidence" value="ECO:0007669"/>
    <property type="project" value="TreeGrafter"/>
</dbReference>
<comment type="cofactor">
    <cofactor evidence="1">
        <name>Zn(2+)</name>
        <dbReference type="ChEBI" id="CHEBI:29105"/>
    </cofactor>
</comment>
<evidence type="ECO:0000256" key="7">
    <source>
        <dbReference type="ARBA" id="ARBA00023295"/>
    </source>
</evidence>
<evidence type="ECO:0000256" key="1">
    <source>
        <dbReference type="ARBA" id="ARBA00001947"/>
    </source>
</evidence>
<protein>
    <recommendedName>
        <fullName evidence="8">Glycoside hydrolase family 38 central domain-containing protein</fullName>
    </recommendedName>
</protein>
<dbReference type="PANTHER" id="PTHR11607:SF3">
    <property type="entry name" value="LYSOSOMAL ALPHA-MANNOSIDASE"/>
    <property type="match status" value="1"/>
</dbReference>
<dbReference type="AlphaFoldDB" id="A0A7R9QPL7"/>
<dbReference type="GO" id="GO:0030246">
    <property type="term" value="F:carbohydrate binding"/>
    <property type="evidence" value="ECO:0007669"/>
    <property type="project" value="InterPro"/>
</dbReference>
<dbReference type="InterPro" id="IPR013780">
    <property type="entry name" value="Glyco_hydro_b"/>
</dbReference>
<evidence type="ECO:0000256" key="2">
    <source>
        <dbReference type="ARBA" id="ARBA00009792"/>
    </source>
</evidence>
<reference evidence="9" key="1">
    <citation type="submission" date="2020-11" db="EMBL/GenBank/DDBJ databases">
        <authorList>
            <person name="Tran Van P."/>
        </authorList>
    </citation>
    <scope>NUCLEOTIDE SEQUENCE</scope>
</reference>
<dbReference type="GO" id="GO:0006013">
    <property type="term" value="P:mannose metabolic process"/>
    <property type="evidence" value="ECO:0007669"/>
    <property type="project" value="InterPro"/>
</dbReference>
<keyword evidence="7" id="KW-0326">Glycosidase</keyword>
<sequence length="835" mass="94343">MGDDFQYVEAQRWYTNMDTLIREIRRNYSSSIDIFYSSPNCYVKAMNELNRTYEERGAVDYLNYWTGYYTSRPALKYQDRISNNLLQASKQLEVLAQLDHKKTGVLLDEARNEQAVLTHHDAITGTSPQVTADDYSGRLQSGYAAGKEVMRKAYSYLKSRDQTKTVASSEVFCDLLNITDCSLTETSDRIAVTVYNPIARPIAQYLRVPVVDGVYAVFDANGAPVSQKALLPVSEAVRELPERKGSLGTHELVFKAQLPALGFTTYFVEKTKTEKHNSDTKVVMNDMKGKSFTLQVDETSGALKTITINGKTHKLLQSFKWYQSIGLNGQPGTEDSGSYNFCPNGTAHDMGPQKLVSSHSDGGIHELNQQFSDYIHQTVRTYEDQDYIEFDWTVGPIPIGDHFGKEIITRFETDFKTDGVFYTDANGRQNMKRRFNESQTLCNNNTISGNYYPIYSRIFIRDDKQDLQLTVLNDRTQGGTSLTEGVVELMVHRRVLYRGMGGSFDMNEPGVDGKGLEIRGKHYLFIKPIAESPQLMRNLSESLFMGPIVSFDRYSSVKDYSDKYVTSFTSIGDSLPESVHLLTLEKWSENEVLLRLEDQSSTSDKQVSHEINLQKMLKTLTIVESVETNLVANELLSETKRLDWKSKLYNKSFHIRSDERNGSLAVTLTPQQIRTFILTINNTSHKEAKCTYSWVEATQTTIPGEAYVAGYDADKTPLNICRHKVNDDIIAGKADKQLGCVLTDGGQEFRVKGNDTFEVLVADNVEWVPRHGEDPVPEQSLVVGAKVAKPYINTYIGRCDTRNAKIVGKIDNFLFYDLNGVEMNDCFNHEILVCI</sequence>
<evidence type="ECO:0000256" key="3">
    <source>
        <dbReference type="ARBA" id="ARBA00022723"/>
    </source>
</evidence>
<dbReference type="EMBL" id="CAJPVJ010005650">
    <property type="protein sequence ID" value="CAG2169720.1"/>
    <property type="molecule type" value="Genomic_DNA"/>
</dbReference>
<dbReference type="GO" id="GO:0004559">
    <property type="term" value="F:alpha-mannosidase activity"/>
    <property type="evidence" value="ECO:0007669"/>
    <property type="project" value="InterPro"/>
</dbReference>
<dbReference type="InterPro" id="IPR048534">
    <property type="entry name" value="Man2a1-like_dom"/>
</dbReference>
<evidence type="ECO:0000256" key="5">
    <source>
        <dbReference type="ARBA" id="ARBA00022833"/>
    </source>
</evidence>
<dbReference type="Pfam" id="PF07748">
    <property type="entry name" value="Glyco_hydro_38C"/>
    <property type="match status" value="1"/>
</dbReference>
<dbReference type="Gene3D" id="1.20.1270.50">
    <property type="entry name" value="Glycoside hydrolase family 38, central domain"/>
    <property type="match status" value="1"/>
</dbReference>
<evidence type="ECO:0000256" key="4">
    <source>
        <dbReference type="ARBA" id="ARBA00022801"/>
    </source>
</evidence>
<keyword evidence="5" id="KW-0862">Zinc</keyword>
<dbReference type="Gene3D" id="2.60.40.1360">
    <property type="match status" value="1"/>
</dbReference>
<dbReference type="InterPro" id="IPR050843">
    <property type="entry name" value="Glycosyl_Hydrlase_38"/>
</dbReference>
<dbReference type="GO" id="GO:0046872">
    <property type="term" value="F:metal ion binding"/>
    <property type="evidence" value="ECO:0007669"/>
    <property type="project" value="UniProtKB-KW"/>
</dbReference>
<dbReference type="InterPro" id="IPR041147">
    <property type="entry name" value="GH38_C"/>
</dbReference>
<name>A0A7R9QPL7_9ACAR</name>
<dbReference type="SUPFAM" id="SSF74650">
    <property type="entry name" value="Galactose mutarotase-like"/>
    <property type="match status" value="1"/>
</dbReference>
<comment type="similarity">
    <text evidence="2">Belongs to the glycosyl hydrolase 38 family.</text>
</comment>
<dbReference type="PANTHER" id="PTHR11607">
    <property type="entry name" value="ALPHA-MANNOSIDASE"/>
    <property type="match status" value="1"/>
</dbReference>
<evidence type="ECO:0000313" key="9">
    <source>
        <dbReference type="EMBL" id="CAD7652533.1"/>
    </source>
</evidence>
<evidence type="ECO:0000259" key="8">
    <source>
        <dbReference type="SMART" id="SM00872"/>
    </source>
</evidence>
<dbReference type="EMBL" id="OC920475">
    <property type="protein sequence ID" value="CAD7652533.1"/>
    <property type="molecule type" value="Genomic_DNA"/>
</dbReference>
<dbReference type="FunFam" id="2.60.40.1180:FF:000018">
    <property type="entry name" value="Alpha-mannosidase"/>
    <property type="match status" value="1"/>
</dbReference>
<dbReference type="OrthoDB" id="2016903at2759"/>
<dbReference type="InterPro" id="IPR037094">
    <property type="entry name" value="Glyco_hydro_38_cen_sf"/>
</dbReference>
<dbReference type="Pfam" id="PF11901">
    <property type="entry name" value="DM9"/>
    <property type="match status" value="1"/>
</dbReference>
<proteinExistence type="inferred from homology"/>
<dbReference type="InterPro" id="IPR011330">
    <property type="entry name" value="Glyco_hydro/deAcase_b/a-brl"/>
</dbReference>
<dbReference type="InterPro" id="IPR015341">
    <property type="entry name" value="Glyco_hydro_38_cen"/>
</dbReference>
<dbReference type="Pfam" id="PF09261">
    <property type="entry name" value="Alpha-mann_mid"/>
    <property type="match status" value="1"/>
</dbReference>
<dbReference type="Gene3D" id="3.20.110.10">
    <property type="entry name" value="Glycoside hydrolase 38, N terminal domain"/>
    <property type="match status" value="1"/>
</dbReference>
<keyword evidence="10" id="KW-1185">Reference proteome</keyword>
<dbReference type="InterPro" id="IPR011013">
    <property type="entry name" value="Gal_mutarotase_sf_dom"/>
</dbReference>
<dbReference type="InterPro" id="IPR028995">
    <property type="entry name" value="Glyco_hydro_57/38_cen_sf"/>
</dbReference>
<dbReference type="SMART" id="SM00696">
    <property type="entry name" value="DM9"/>
    <property type="match status" value="1"/>
</dbReference>
<dbReference type="SUPFAM" id="SSF88688">
    <property type="entry name" value="Families 57/38 glycoside transferase middle domain"/>
    <property type="match status" value="1"/>
</dbReference>
<dbReference type="Pfam" id="PF17677">
    <property type="entry name" value="Glyco_hydro38C2"/>
    <property type="match status" value="1"/>
</dbReference>
<accession>A0A7R9QPL7</accession>
<keyword evidence="3" id="KW-0479">Metal-binding</keyword>
<dbReference type="SUPFAM" id="SSF88713">
    <property type="entry name" value="Glycoside hydrolase/deacetylase"/>
    <property type="match status" value="1"/>
</dbReference>
<keyword evidence="4" id="KW-0378">Hydrolase</keyword>
<dbReference type="Proteomes" id="UP000728032">
    <property type="component" value="Unassembled WGS sequence"/>
</dbReference>
<dbReference type="InterPro" id="IPR027291">
    <property type="entry name" value="Glyco_hydro_38_N_sf"/>
</dbReference>
<dbReference type="Gene3D" id="2.60.40.1180">
    <property type="entry name" value="Golgi alpha-mannosidase II"/>
    <property type="match status" value="1"/>
</dbReference>
<evidence type="ECO:0000256" key="6">
    <source>
        <dbReference type="ARBA" id="ARBA00023157"/>
    </source>
</evidence>
<dbReference type="Gene3D" id="2.70.98.30">
    <property type="entry name" value="Golgi alpha-mannosidase II, domain 4"/>
    <property type="match status" value="1"/>
</dbReference>
<evidence type="ECO:0000313" key="10">
    <source>
        <dbReference type="Proteomes" id="UP000728032"/>
    </source>
</evidence>
<keyword evidence="6" id="KW-1015">Disulfide bond</keyword>
<dbReference type="InterPro" id="IPR006616">
    <property type="entry name" value="DM9_repeat"/>
</dbReference>
<gene>
    <name evidence="9" type="ORF">ONB1V03_LOCUS9194</name>
</gene>
<dbReference type="SMART" id="SM00872">
    <property type="entry name" value="Alpha-mann_mid"/>
    <property type="match status" value="1"/>
</dbReference>
<dbReference type="Pfam" id="PF21260">
    <property type="entry name" value="Laman-like_dom"/>
    <property type="match status" value="1"/>
</dbReference>
<feature type="domain" description="Glycoside hydrolase family 38 central" evidence="8">
    <location>
        <begin position="63"/>
        <end position="139"/>
    </location>
</feature>